<evidence type="ECO:0000313" key="8">
    <source>
        <dbReference type="EMBL" id="VAX09822.1"/>
    </source>
</evidence>
<evidence type="ECO:0000256" key="6">
    <source>
        <dbReference type="SAM" id="Phobius"/>
    </source>
</evidence>
<evidence type="ECO:0000256" key="5">
    <source>
        <dbReference type="ARBA" id="ARBA00023136"/>
    </source>
</evidence>
<name>A0A3B1B128_9ZZZZ</name>
<dbReference type="GO" id="GO:0005886">
    <property type="term" value="C:plasma membrane"/>
    <property type="evidence" value="ECO:0007669"/>
    <property type="project" value="UniProtKB-SubCell"/>
</dbReference>
<dbReference type="InterPro" id="IPR051542">
    <property type="entry name" value="Hydrogenase_cytochrome"/>
</dbReference>
<dbReference type="GO" id="GO:0020037">
    <property type="term" value="F:heme binding"/>
    <property type="evidence" value="ECO:0007669"/>
    <property type="project" value="TreeGrafter"/>
</dbReference>
<feature type="transmembrane region" description="Helical" evidence="6">
    <location>
        <begin position="108"/>
        <end position="128"/>
    </location>
</feature>
<keyword evidence="5 6" id="KW-0472">Membrane</keyword>
<sequence length="379" mass="42781">MLVQHRDVRTASKVLVWDFPVRFFHWSLAGCFVTAWLTRDSRYLDIHVFAGYLMLGLILFRLLWGFIGSPYARFSNFAFGLVEVLGYLQGVLHRRPPHFLGHNPAGSWAIYLLLGLGLLITTTGLLVLGGEERHGLFAGLLSFSQGDVVHQIHELLAWLMLGMVVVHLFGVLVESLLHKENLVQAMVTGYKPSLEPKTSVVSHWKTATFMLLVMITAGSYWFYGYLIDTQEHPYRPFIGPQLADHAWWRDECGSCHLAFHPSLLPARSWKAMMDGQASHFGEDLFLEQDAVQEIESFLMENAAEQEPTEAAWQINRSIPNTQAPLRITETSFWLETHQGIADATWQQLTVSSKANCAACHLDADEGTFEDAAMRIPVQL</sequence>
<proteinExistence type="predicted"/>
<feature type="transmembrane region" description="Helical" evidence="6">
    <location>
        <begin position="71"/>
        <end position="88"/>
    </location>
</feature>
<dbReference type="PANTHER" id="PTHR30485">
    <property type="entry name" value="NI/FE-HYDROGENASE 1 B-TYPE CYTOCHROME SUBUNIT"/>
    <property type="match status" value="1"/>
</dbReference>
<keyword evidence="4 6" id="KW-1133">Transmembrane helix</keyword>
<organism evidence="8">
    <name type="scientific">hydrothermal vent metagenome</name>
    <dbReference type="NCBI Taxonomy" id="652676"/>
    <lineage>
        <taxon>unclassified sequences</taxon>
        <taxon>metagenomes</taxon>
        <taxon>ecological metagenomes</taxon>
    </lineage>
</organism>
<dbReference type="GO" id="GO:0022904">
    <property type="term" value="P:respiratory electron transport chain"/>
    <property type="evidence" value="ECO:0007669"/>
    <property type="project" value="InterPro"/>
</dbReference>
<accession>A0A3B1B128</accession>
<dbReference type="PANTHER" id="PTHR30485:SF2">
    <property type="entry name" value="BLL0597 PROTEIN"/>
    <property type="match status" value="1"/>
</dbReference>
<evidence type="ECO:0000256" key="1">
    <source>
        <dbReference type="ARBA" id="ARBA00004651"/>
    </source>
</evidence>
<gene>
    <name evidence="8" type="ORF">MNBD_GAMMA26-1228</name>
</gene>
<keyword evidence="2" id="KW-1003">Cell membrane</keyword>
<evidence type="ECO:0000256" key="4">
    <source>
        <dbReference type="ARBA" id="ARBA00022989"/>
    </source>
</evidence>
<dbReference type="InterPro" id="IPR011577">
    <property type="entry name" value="Cyt_b561_bac/Ni-Hgenase"/>
</dbReference>
<evidence type="ECO:0000259" key="7">
    <source>
        <dbReference type="Pfam" id="PF01292"/>
    </source>
</evidence>
<feature type="transmembrane region" description="Helical" evidence="6">
    <location>
        <begin position="21"/>
        <end position="38"/>
    </location>
</feature>
<dbReference type="Gene3D" id="1.20.950.20">
    <property type="entry name" value="Transmembrane di-heme cytochromes, Chain C"/>
    <property type="match status" value="1"/>
</dbReference>
<dbReference type="Pfam" id="PF09626">
    <property type="entry name" value="DHC"/>
    <property type="match status" value="1"/>
</dbReference>
<feature type="domain" description="Cytochrome b561 bacterial/Ni-hydrogenase" evidence="7">
    <location>
        <begin position="16"/>
        <end position="189"/>
    </location>
</feature>
<protein>
    <submittedName>
        <fullName evidence="8">Cytochrome b</fullName>
    </submittedName>
</protein>
<evidence type="ECO:0000256" key="3">
    <source>
        <dbReference type="ARBA" id="ARBA00022692"/>
    </source>
</evidence>
<feature type="transmembrane region" description="Helical" evidence="6">
    <location>
        <begin position="44"/>
        <end position="64"/>
    </location>
</feature>
<dbReference type="AlphaFoldDB" id="A0A3B1B128"/>
<dbReference type="InterPro" id="IPR016174">
    <property type="entry name" value="Di-haem_cyt_TM"/>
</dbReference>
<reference evidence="8" key="1">
    <citation type="submission" date="2018-06" db="EMBL/GenBank/DDBJ databases">
        <authorList>
            <person name="Zhirakovskaya E."/>
        </authorList>
    </citation>
    <scope>NUCLEOTIDE SEQUENCE</scope>
</reference>
<dbReference type="Pfam" id="PF01292">
    <property type="entry name" value="Ni_hydr_CYTB"/>
    <property type="match status" value="1"/>
</dbReference>
<dbReference type="GO" id="GO:0009055">
    <property type="term" value="F:electron transfer activity"/>
    <property type="evidence" value="ECO:0007669"/>
    <property type="project" value="InterPro"/>
</dbReference>
<feature type="transmembrane region" description="Helical" evidence="6">
    <location>
        <begin position="207"/>
        <end position="226"/>
    </location>
</feature>
<dbReference type="InterPro" id="IPR018588">
    <property type="entry name" value="Dihaem_cytochrome-c"/>
</dbReference>
<dbReference type="SUPFAM" id="SSF81342">
    <property type="entry name" value="Transmembrane di-heme cytochromes"/>
    <property type="match status" value="1"/>
</dbReference>
<comment type="subcellular location">
    <subcellularLocation>
        <location evidence="1">Cell membrane</location>
        <topology evidence="1">Multi-pass membrane protein</topology>
    </subcellularLocation>
</comment>
<evidence type="ECO:0000256" key="2">
    <source>
        <dbReference type="ARBA" id="ARBA00022475"/>
    </source>
</evidence>
<dbReference type="EMBL" id="UOFX01000056">
    <property type="protein sequence ID" value="VAX09822.1"/>
    <property type="molecule type" value="Genomic_DNA"/>
</dbReference>
<keyword evidence="3 6" id="KW-0812">Transmembrane</keyword>
<feature type="transmembrane region" description="Helical" evidence="6">
    <location>
        <begin position="155"/>
        <end position="173"/>
    </location>
</feature>